<accession>A0AAV7V5Z6</accession>
<name>A0AAV7V5Z6_PLEWA</name>
<reference evidence="2" key="1">
    <citation type="journal article" date="2022" name="bioRxiv">
        <title>Sequencing and chromosome-scale assembly of the giantPleurodeles waltlgenome.</title>
        <authorList>
            <person name="Brown T."/>
            <person name="Elewa A."/>
            <person name="Iarovenko S."/>
            <person name="Subramanian E."/>
            <person name="Araus A.J."/>
            <person name="Petzold A."/>
            <person name="Susuki M."/>
            <person name="Suzuki K.-i.T."/>
            <person name="Hayashi T."/>
            <person name="Toyoda A."/>
            <person name="Oliveira C."/>
            <person name="Osipova E."/>
            <person name="Leigh N.D."/>
            <person name="Simon A."/>
            <person name="Yun M.H."/>
        </authorList>
    </citation>
    <scope>NUCLEOTIDE SEQUENCE</scope>
    <source>
        <strain evidence="2">20211129_DDA</strain>
        <tissue evidence="2">Liver</tissue>
    </source>
</reference>
<keyword evidence="3" id="KW-1185">Reference proteome</keyword>
<gene>
    <name evidence="2" type="ORF">NDU88_000423</name>
</gene>
<protein>
    <submittedName>
        <fullName evidence="2">Uncharacterized protein</fullName>
    </submittedName>
</protein>
<sequence length="185" mass="19897">MYGLPVSAGSTQEITPAACTTAGVVHWSRAALVLQRTRRGAVRIPLRGNRGSGSTSKSASVAGETPREEVRKAVTVEEEVAGKTMVRPEITVLTPGQAKTIQDKQVMEVPSPQDGGQNGGNTVVAESGILLPSQVNGRTEELRIRTGDTPLSQRNSKEFVPLQAVDSYSQSLRFGLYRAHNFYHP</sequence>
<evidence type="ECO:0000313" key="3">
    <source>
        <dbReference type="Proteomes" id="UP001066276"/>
    </source>
</evidence>
<comment type="caution">
    <text evidence="2">The sequence shown here is derived from an EMBL/GenBank/DDBJ whole genome shotgun (WGS) entry which is preliminary data.</text>
</comment>
<proteinExistence type="predicted"/>
<dbReference type="AlphaFoldDB" id="A0AAV7V5Z6"/>
<dbReference type="EMBL" id="JANPWB010000003">
    <property type="protein sequence ID" value="KAJ1196555.1"/>
    <property type="molecule type" value="Genomic_DNA"/>
</dbReference>
<evidence type="ECO:0000256" key="1">
    <source>
        <dbReference type="SAM" id="MobiDB-lite"/>
    </source>
</evidence>
<evidence type="ECO:0000313" key="2">
    <source>
        <dbReference type="EMBL" id="KAJ1196555.1"/>
    </source>
</evidence>
<organism evidence="2 3">
    <name type="scientific">Pleurodeles waltl</name>
    <name type="common">Iberian ribbed newt</name>
    <dbReference type="NCBI Taxonomy" id="8319"/>
    <lineage>
        <taxon>Eukaryota</taxon>
        <taxon>Metazoa</taxon>
        <taxon>Chordata</taxon>
        <taxon>Craniata</taxon>
        <taxon>Vertebrata</taxon>
        <taxon>Euteleostomi</taxon>
        <taxon>Amphibia</taxon>
        <taxon>Batrachia</taxon>
        <taxon>Caudata</taxon>
        <taxon>Salamandroidea</taxon>
        <taxon>Salamandridae</taxon>
        <taxon>Pleurodelinae</taxon>
        <taxon>Pleurodeles</taxon>
    </lineage>
</organism>
<dbReference type="Proteomes" id="UP001066276">
    <property type="component" value="Chromosome 2_1"/>
</dbReference>
<feature type="region of interest" description="Disordered" evidence="1">
    <location>
        <begin position="45"/>
        <end position="71"/>
    </location>
</feature>